<protein>
    <submittedName>
        <fullName evidence="2">Uncharacterized protein LOC115228602</fullName>
    </submittedName>
</protein>
<evidence type="ECO:0000313" key="2">
    <source>
        <dbReference type="RefSeq" id="XP_029655019.1"/>
    </source>
</evidence>
<sequence length="138" mass="15934">MANKMSLAAYNAILDSNLVAKFAYEDFLGINNLFKNFDCTNITGDTFLDIGKMKTKSNIQSLEAYCKQPINQNLPYVLFNFYAQTTEKSISENDDEEDTSNLYYKSDDNESRNSLVIGIEEPTKEKLTKQKTRWTEFY</sequence>
<evidence type="ECO:0000313" key="1">
    <source>
        <dbReference type="Proteomes" id="UP000515154"/>
    </source>
</evidence>
<organism evidence="1 2">
    <name type="scientific">Octopus sinensis</name>
    <name type="common">East Asian common octopus</name>
    <dbReference type="NCBI Taxonomy" id="2607531"/>
    <lineage>
        <taxon>Eukaryota</taxon>
        <taxon>Metazoa</taxon>
        <taxon>Spiralia</taxon>
        <taxon>Lophotrochozoa</taxon>
        <taxon>Mollusca</taxon>
        <taxon>Cephalopoda</taxon>
        <taxon>Coleoidea</taxon>
        <taxon>Octopodiformes</taxon>
        <taxon>Octopoda</taxon>
        <taxon>Incirrata</taxon>
        <taxon>Octopodidae</taxon>
        <taxon>Octopus</taxon>
    </lineage>
</organism>
<dbReference type="AlphaFoldDB" id="A0A6P7TS03"/>
<gene>
    <name evidence="2" type="primary">LOC115228602</name>
</gene>
<dbReference type="Proteomes" id="UP000515154">
    <property type="component" value="Unplaced"/>
</dbReference>
<dbReference type="KEGG" id="osn:115228602"/>
<proteinExistence type="predicted"/>
<accession>A0A6P7TS03</accession>
<keyword evidence="1" id="KW-1185">Reference proteome</keyword>
<name>A0A6P7TS03_9MOLL</name>
<dbReference type="RefSeq" id="XP_029655019.1">
    <property type="nucleotide sequence ID" value="XM_029799159.1"/>
</dbReference>
<reference evidence="2" key="1">
    <citation type="submission" date="2025-08" db="UniProtKB">
        <authorList>
            <consortium name="RefSeq"/>
        </authorList>
    </citation>
    <scope>IDENTIFICATION</scope>
</reference>